<name>A0ACB0YC57_MELEN</name>
<proteinExistence type="predicted"/>
<dbReference type="EMBL" id="CAVMJV010000009">
    <property type="protein sequence ID" value="CAK5040430.1"/>
    <property type="molecule type" value="Genomic_DNA"/>
</dbReference>
<comment type="caution">
    <text evidence="1">The sequence shown here is derived from an EMBL/GenBank/DDBJ whole genome shotgun (WGS) entry which is preliminary data.</text>
</comment>
<accession>A0ACB0YC57</accession>
<evidence type="ECO:0000313" key="2">
    <source>
        <dbReference type="Proteomes" id="UP001497535"/>
    </source>
</evidence>
<dbReference type="Proteomes" id="UP001497535">
    <property type="component" value="Unassembled WGS sequence"/>
</dbReference>
<reference evidence="1" key="1">
    <citation type="submission" date="2023-11" db="EMBL/GenBank/DDBJ databases">
        <authorList>
            <person name="Poullet M."/>
        </authorList>
    </citation>
    <scope>NUCLEOTIDE SEQUENCE</scope>
    <source>
        <strain evidence="1">E1834</strain>
    </source>
</reference>
<protein>
    <submittedName>
        <fullName evidence="1">Uncharacterized protein</fullName>
    </submittedName>
</protein>
<evidence type="ECO:0000313" key="1">
    <source>
        <dbReference type="EMBL" id="CAK5040430.1"/>
    </source>
</evidence>
<keyword evidence="2" id="KW-1185">Reference proteome</keyword>
<gene>
    <name evidence="1" type="ORF">MENTE1834_LOCUS10246</name>
</gene>
<sequence>MTAQLASAISAPDYYNCQMQPGLVKRQREICRQHPAAMRAISEGLRNAIDECHVQFQRVKIIFNIHIIRDRVLPLKLSKTLGHVLTED</sequence>
<organism evidence="1 2">
    <name type="scientific">Meloidogyne enterolobii</name>
    <name type="common">Root-knot nematode worm</name>
    <name type="synonym">Meloidogyne mayaguensis</name>
    <dbReference type="NCBI Taxonomy" id="390850"/>
    <lineage>
        <taxon>Eukaryota</taxon>
        <taxon>Metazoa</taxon>
        <taxon>Ecdysozoa</taxon>
        <taxon>Nematoda</taxon>
        <taxon>Chromadorea</taxon>
        <taxon>Rhabditida</taxon>
        <taxon>Tylenchina</taxon>
        <taxon>Tylenchomorpha</taxon>
        <taxon>Tylenchoidea</taxon>
        <taxon>Meloidogynidae</taxon>
        <taxon>Meloidogyninae</taxon>
        <taxon>Meloidogyne</taxon>
    </lineage>
</organism>